<protein>
    <submittedName>
        <fullName evidence="11">Os01g0247700 protein</fullName>
    </submittedName>
</protein>
<reference evidence="11 12" key="1">
    <citation type="journal article" date="2005" name="Nature">
        <title>The map-based sequence of the rice genome.</title>
        <authorList>
            <consortium name="International rice genome sequencing project (IRGSP)"/>
            <person name="Matsumoto T."/>
            <person name="Wu J."/>
            <person name="Kanamori H."/>
            <person name="Katayose Y."/>
            <person name="Fujisawa M."/>
            <person name="Namiki N."/>
            <person name="Mizuno H."/>
            <person name="Yamamoto K."/>
            <person name="Antonio B.A."/>
            <person name="Baba T."/>
            <person name="Sakata K."/>
            <person name="Nagamura Y."/>
            <person name="Aoki H."/>
            <person name="Arikawa K."/>
            <person name="Arita K."/>
            <person name="Bito T."/>
            <person name="Chiden Y."/>
            <person name="Fujitsuka N."/>
            <person name="Fukunaka R."/>
            <person name="Hamada M."/>
            <person name="Harada C."/>
            <person name="Hayashi A."/>
            <person name="Hijishita S."/>
            <person name="Honda M."/>
            <person name="Hosokawa S."/>
            <person name="Ichikawa Y."/>
            <person name="Idonuma A."/>
            <person name="Iijima M."/>
            <person name="Ikeda M."/>
            <person name="Ikeno M."/>
            <person name="Ito K."/>
            <person name="Ito S."/>
            <person name="Ito T."/>
            <person name="Ito Y."/>
            <person name="Ito Y."/>
            <person name="Iwabuchi A."/>
            <person name="Kamiya K."/>
            <person name="Karasawa W."/>
            <person name="Kurita K."/>
            <person name="Katagiri S."/>
            <person name="Kikuta A."/>
            <person name="Kobayashi H."/>
            <person name="Kobayashi N."/>
            <person name="Machita K."/>
            <person name="Maehara T."/>
            <person name="Masukawa M."/>
            <person name="Mizubayashi T."/>
            <person name="Mukai Y."/>
            <person name="Nagasaki H."/>
            <person name="Nagata Y."/>
            <person name="Naito S."/>
            <person name="Nakashima M."/>
            <person name="Nakama Y."/>
            <person name="Nakamichi Y."/>
            <person name="Nakamura M."/>
            <person name="Meguro A."/>
            <person name="Negishi M."/>
            <person name="Ohta I."/>
            <person name="Ohta T."/>
            <person name="Okamoto M."/>
            <person name="Ono N."/>
            <person name="Saji S."/>
            <person name="Sakaguchi M."/>
            <person name="Sakai K."/>
            <person name="Shibata M."/>
            <person name="Shimokawa T."/>
            <person name="Song J."/>
            <person name="Takazaki Y."/>
            <person name="Terasawa K."/>
            <person name="Tsugane M."/>
            <person name="Tsuji K."/>
            <person name="Ueda S."/>
            <person name="Waki K."/>
            <person name="Yamagata H."/>
            <person name="Yamamoto M."/>
            <person name="Yamamoto S."/>
            <person name="Yamane H."/>
            <person name="Yoshiki S."/>
            <person name="Yoshihara R."/>
            <person name="Yukawa K."/>
            <person name="Zhong H."/>
            <person name="Yano M."/>
            <person name="Yuan Q."/>
            <person name="Ouyang S."/>
            <person name="Liu J."/>
            <person name="Jones K.M."/>
            <person name="Gansberger K."/>
            <person name="Moffat K."/>
            <person name="Hill J."/>
            <person name="Bera J."/>
            <person name="Fadrosh D."/>
            <person name="Jin S."/>
            <person name="Johri S."/>
            <person name="Kim M."/>
            <person name="Overton L."/>
            <person name="Reardon M."/>
            <person name="Tsitrin T."/>
            <person name="Vuong H."/>
            <person name="Weaver B."/>
            <person name="Ciecko A."/>
            <person name="Tallon L."/>
            <person name="Jackson J."/>
            <person name="Pai G."/>
            <person name="Aken S.V."/>
            <person name="Utterback T."/>
            <person name="Reidmuller S."/>
            <person name="Feldblyum T."/>
            <person name="Hsiao J."/>
            <person name="Zismann V."/>
            <person name="Iobst S."/>
            <person name="de Vazeille A.R."/>
            <person name="Buell C.R."/>
            <person name="Ying K."/>
            <person name="Li Y."/>
            <person name="Lu T."/>
            <person name="Huang Y."/>
            <person name="Zhao Q."/>
            <person name="Feng Q."/>
            <person name="Zhang L."/>
            <person name="Zhu J."/>
            <person name="Weng Q."/>
            <person name="Mu J."/>
            <person name="Lu Y."/>
            <person name="Fan D."/>
            <person name="Liu Y."/>
            <person name="Guan J."/>
            <person name="Zhang Y."/>
            <person name="Yu S."/>
            <person name="Liu X."/>
            <person name="Zhang Y."/>
            <person name="Hong G."/>
            <person name="Han B."/>
            <person name="Choisne N."/>
            <person name="Demange N."/>
            <person name="Orjeda G."/>
            <person name="Samain S."/>
            <person name="Cattolico L."/>
            <person name="Pelletier E."/>
            <person name="Couloux A."/>
            <person name="Segurens B."/>
            <person name="Wincker P."/>
            <person name="D'Hont A."/>
            <person name="Scarpelli C."/>
            <person name="Weissenbach J."/>
            <person name="Salanoubat M."/>
            <person name="Quetier F."/>
            <person name="Yu Y."/>
            <person name="Kim H.R."/>
            <person name="Rambo T."/>
            <person name="Currie J."/>
            <person name="Collura K."/>
            <person name="Luo M."/>
            <person name="Yang T."/>
            <person name="Ammiraju J.S.S."/>
            <person name="Engler F."/>
            <person name="Soderlund C."/>
            <person name="Wing R.A."/>
            <person name="Palmer L.E."/>
            <person name="de la Bastide M."/>
            <person name="Spiegel L."/>
            <person name="Nascimento L."/>
            <person name="Zutavern T."/>
            <person name="O'Shaughnessy A."/>
            <person name="Dike S."/>
            <person name="Dedhia N."/>
            <person name="Preston R."/>
            <person name="Balija V."/>
            <person name="McCombie W.R."/>
            <person name="Chow T."/>
            <person name="Chen H."/>
            <person name="Chung M."/>
            <person name="Chen C."/>
            <person name="Shaw J."/>
            <person name="Wu H."/>
            <person name="Hsiao K."/>
            <person name="Chao Y."/>
            <person name="Chu M."/>
            <person name="Cheng C."/>
            <person name="Hour A."/>
            <person name="Lee P."/>
            <person name="Lin S."/>
            <person name="Lin Y."/>
            <person name="Liou J."/>
            <person name="Liu S."/>
            <person name="Hsing Y."/>
            <person name="Raghuvanshi S."/>
            <person name="Mohanty A."/>
            <person name="Bharti A.K."/>
            <person name="Gaur A."/>
            <person name="Gupta V."/>
            <person name="Kumar D."/>
            <person name="Ravi V."/>
            <person name="Vij S."/>
            <person name="Kapur A."/>
            <person name="Khurana P."/>
            <person name="Khurana P."/>
            <person name="Khurana J.P."/>
            <person name="Tyagi A.K."/>
            <person name="Gaikwad K."/>
            <person name="Singh A."/>
            <person name="Dalal V."/>
            <person name="Srivastava S."/>
            <person name="Dixit A."/>
            <person name="Pal A.K."/>
            <person name="Ghazi I.A."/>
            <person name="Yadav M."/>
            <person name="Pandit A."/>
            <person name="Bhargava A."/>
            <person name="Sureshbabu K."/>
            <person name="Batra K."/>
            <person name="Sharma T.R."/>
            <person name="Mohapatra T."/>
            <person name="Singh N.K."/>
            <person name="Messing J."/>
            <person name="Nelson A.B."/>
            <person name="Fuks G."/>
            <person name="Kavchok S."/>
            <person name="Keizer G."/>
            <person name="Linton E."/>
            <person name="Llaca V."/>
            <person name="Song R."/>
            <person name="Tanyolac B."/>
            <person name="Young S."/>
            <person name="Ho-Il K."/>
            <person name="Hahn J.H."/>
            <person name="Sangsakoo G."/>
            <person name="Vanavichit A."/>
            <person name="de Mattos Luiz.A.T."/>
            <person name="Zimmer P.D."/>
            <person name="Malone G."/>
            <person name="Dellagostin O."/>
            <person name="de Oliveira A.C."/>
            <person name="Bevan M."/>
            <person name="Bancroft I."/>
            <person name="Minx P."/>
            <person name="Cordum H."/>
            <person name="Wilson R."/>
            <person name="Cheng Z."/>
            <person name="Jin W."/>
            <person name="Jiang J."/>
            <person name="Leong S.A."/>
            <person name="Iwama H."/>
            <person name="Gojobori T."/>
            <person name="Itoh T."/>
            <person name="Niimura Y."/>
            <person name="Fujii Y."/>
            <person name="Habara T."/>
            <person name="Sakai H."/>
            <person name="Sato Y."/>
            <person name="Wilson G."/>
            <person name="Kumar K."/>
            <person name="McCouch S."/>
            <person name="Juretic N."/>
            <person name="Hoen D."/>
            <person name="Wright S."/>
            <person name="Bruskiewich R."/>
            <person name="Bureau T."/>
            <person name="Miyao A."/>
            <person name="Hirochika H."/>
            <person name="Nishikawa T."/>
            <person name="Kadowaki K."/>
            <person name="Sugiura M."/>
            <person name="Burr B."/>
            <person name="Sasaki T."/>
        </authorList>
    </citation>
    <scope>NUCLEOTIDE SEQUENCE [LARGE SCALE GENOMIC DNA]</scope>
    <source>
        <strain evidence="12">cv. Nipponbare</strain>
    </source>
</reference>
<keyword evidence="8" id="KW-0406">Ion transport</keyword>
<keyword evidence="4" id="KW-0813">Transport</keyword>
<dbReference type="GO" id="GO:0005886">
    <property type="term" value="C:plasma membrane"/>
    <property type="evidence" value="ECO:0007669"/>
    <property type="project" value="UniProtKB-SubCell"/>
</dbReference>
<evidence type="ECO:0000256" key="3">
    <source>
        <dbReference type="ARBA" id="ARBA00007808"/>
    </source>
</evidence>
<evidence type="ECO:0000256" key="8">
    <source>
        <dbReference type="ARBA" id="ARBA00023065"/>
    </source>
</evidence>
<keyword evidence="7 10" id="KW-1133">Transmembrane helix</keyword>
<dbReference type="Pfam" id="PF03595">
    <property type="entry name" value="SLAC1"/>
    <property type="match status" value="1"/>
</dbReference>
<dbReference type="EMBL" id="AP008207">
    <property type="protein sequence ID" value="BAH90986.1"/>
    <property type="molecule type" value="Genomic_DNA"/>
</dbReference>
<evidence type="ECO:0000256" key="4">
    <source>
        <dbReference type="ARBA" id="ARBA00022448"/>
    </source>
</evidence>
<dbReference type="GO" id="GO:0008308">
    <property type="term" value="F:voltage-gated monoatomic anion channel activity"/>
    <property type="evidence" value="ECO:0007669"/>
    <property type="project" value="InterPro"/>
</dbReference>
<comment type="similarity">
    <text evidence="3">Belongs to the SLAC1 S-type anion channel family.</text>
</comment>
<name>C7IXE7_ORYSJ</name>
<dbReference type="GO" id="GO:0006873">
    <property type="term" value="P:intracellular monoatomic ion homeostasis"/>
    <property type="evidence" value="ECO:0007669"/>
    <property type="project" value="InterPro"/>
</dbReference>
<dbReference type="PANTHER" id="PTHR31269:SF22">
    <property type="entry name" value="OS01G0247700 PROTEIN"/>
    <property type="match status" value="1"/>
</dbReference>
<dbReference type="Proteomes" id="UP000000763">
    <property type="component" value="Chromosome 1"/>
</dbReference>
<keyword evidence="9 10" id="KW-0472">Membrane</keyword>
<comment type="subcellular location">
    <subcellularLocation>
        <location evidence="2">Cell membrane</location>
    </subcellularLocation>
    <subcellularLocation>
        <location evidence="1">Endomembrane system</location>
        <topology evidence="1">Multi-pass membrane protein</topology>
    </subcellularLocation>
</comment>
<proteinExistence type="inferred from homology"/>
<organism evidence="11 12">
    <name type="scientific">Oryza sativa subsp. japonica</name>
    <name type="common">Rice</name>
    <dbReference type="NCBI Taxonomy" id="39947"/>
    <lineage>
        <taxon>Eukaryota</taxon>
        <taxon>Viridiplantae</taxon>
        <taxon>Streptophyta</taxon>
        <taxon>Embryophyta</taxon>
        <taxon>Tracheophyta</taxon>
        <taxon>Spermatophyta</taxon>
        <taxon>Magnoliopsida</taxon>
        <taxon>Liliopsida</taxon>
        <taxon>Poales</taxon>
        <taxon>Poaceae</taxon>
        <taxon>BOP clade</taxon>
        <taxon>Oryzoideae</taxon>
        <taxon>Oryzeae</taxon>
        <taxon>Oryzinae</taxon>
        <taxon>Oryza</taxon>
        <taxon>Oryza sativa</taxon>
    </lineage>
</organism>
<evidence type="ECO:0000256" key="9">
    <source>
        <dbReference type="ARBA" id="ARBA00023136"/>
    </source>
</evidence>
<evidence type="ECO:0000313" key="11">
    <source>
        <dbReference type="EMBL" id="BAH90986.1"/>
    </source>
</evidence>
<evidence type="ECO:0000256" key="7">
    <source>
        <dbReference type="ARBA" id="ARBA00022989"/>
    </source>
</evidence>
<evidence type="ECO:0000256" key="5">
    <source>
        <dbReference type="ARBA" id="ARBA00022475"/>
    </source>
</evidence>
<dbReference type="PANTHER" id="PTHR31269">
    <property type="entry name" value="S-TYPE ANION CHANNEL SLAH3"/>
    <property type="match status" value="1"/>
</dbReference>
<keyword evidence="5" id="KW-1003">Cell membrane</keyword>
<evidence type="ECO:0000256" key="1">
    <source>
        <dbReference type="ARBA" id="ARBA00004127"/>
    </source>
</evidence>
<evidence type="ECO:0000313" key="12">
    <source>
        <dbReference type="Proteomes" id="UP000000763"/>
    </source>
</evidence>
<accession>C7IXE7</accession>
<feature type="transmembrane region" description="Helical" evidence="10">
    <location>
        <begin position="49"/>
        <end position="71"/>
    </location>
</feature>
<evidence type="ECO:0000256" key="6">
    <source>
        <dbReference type="ARBA" id="ARBA00022692"/>
    </source>
</evidence>
<evidence type="ECO:0000256" key="10">
    <source>
        <dbReference type="SAM" id="Phobius"/>
    </source>
</evidence>
<sequence>MMQVSRPTLFKRAMRRFSVAWWAYSFPLTVLALAAAEYAQEVREVAASVLMLALAILSVAVTLALMVFTVLRTNDLLPHDDPFSCPPLAR</sequence>
<dbReference type="InterPro" id="IPR038665">
    <property type="entry name" value="Voltage-dep_anion_channel_sf"/>
</dbReference>
<dbReference type="InterPro" id="IPR004695">
    <property type="entry name" value="SLAC1/Mae1/Ssu1/TehA"/>
</dbReference>
<evidence type="ECO:0000256" key="2">
    <source>
        <dbReference type="ARBA" id="ARBA00004236"/>
    </source>
</evidence>
<dbReference type="AlphaFoldDB" id="C7IXE7"/>
<dbReference type="GO" id="GO:0012505">
    <property type="term" value="C:endomembrane system"/>
    <property type="evidence" value="ECO:0007669"/>
    <property type="project" value="UniProtKB-SubCell"/>
</dbReference>
<dbReference type="KEGG" id="dosa:Os01g0247700"/>
<keyword evidence="6 10" id="KW-0812">Transmembrane</keyword>
<dbReference type="Gene3D" id="1.50.10.150">
    <property type="entry name" value="Voltage-dependent anion channel"/>
    <property type="match status" value="1"/>
</dbReference>
<reference evidence="12" key="2">
    <citation type="journal article" date="2008" name="Nucleic Acids Res.">
        <title>The rice annotation project database (RAP-DB): 2008 update.</title>
        <authorList>
            <consortium name="The rice annotation project (RAP)"/>
        </authorList>
    </citation>
    <scope>GENOME REANNOTATION</scope>
    <source>
        <strain evidence="12">cv. Nipponbare</strain>
    </source>
</reference>
<gene>
    <name evidence="11" type="ordered locus">Os01g0247700</name>
</gene>
<dbReference type="InterPro" id="IPR030183">
    <property type="entry name" value="SLAC/SLAH"/>
</dbReference>